<sequence>MKTSGFILAFALMWRYFVRRTNGAVVNINLAGFQDGVLNVPQNNEFGEIQVDLTEAVTSVQATVVCSSLETGPGITAVEFTNVSAPVGTTQVDVSFRIISPGRPVTIQCSAQSAGSNPQFTLPGSKGNNGSLHVIKAPTVHICPDVILVHKYLLKSTVQVLFSERIQQFAVKVKCSVVEPEPGGPAVLQLRFTETSVVPDVIETQVSYEIVALGAPVQVVCSAQSTNLTAIPTPLNPPVPTPSTPQLSSSVNQTSVSATSVNASASVIGGSSKRRRRRSILSSNRTVLQYQFSTSAGPPVTFALDVSPLRIIPRAGFIRAPNGSFSAVLALNQPADNTVDITCSLDTVSPGADLSNTLGLCSNAPTDKLTFANSTVEIKLDTVTIEFRINELFKNIKLTLSGSPAWRTEDVVRVTCCGRDTSLSLRYVNETAVAFIWVEVRKLQPVDWNSITSGQRKTTLVSDIDLSCPCNLKENSCDTGCCCDQDCSDFEDESANCIPGFFGGATSERPFEFSCQASWPDARDWQPFLCVAINNSPFTGYFYNLTSPSLAQDSASFNSLARNKKRESFTFMESEERRTTISSGLYTVGTSVKTAANAEDVNYVRATVGVLSLPQTVFNGLCSQDVPVRFLEQVSSRCVLELEESLCNSQSPWSALNYLMPIQLNRPTCVRPPSVLAQGRLNETGGPPELATTDVRYYCTDIAAFVSAAAKESENSLTNNSSSLFESSAQERADPTRCAFDDGETLPPAPVFNKTTRLCSNVVVKVEYEFEWRDRRIDAVKAIVTLGNVQIPAVKTNTGLVTSTDAINTLSQSFSVNFTHSPLLNSSNVREATFQRSGNPGYLLGRPVLSRLENSSGQVIAGKLQVWSPGHDSLCAGSTLTPILYGEDAFSGCLLRLSFEDMRNCSYLREMVLINQNRLIQATHVGRSGNANLSVLADWLPVIREPISNNSESSSEEGTCPGIPSGVIIEMLVTDAGKYGGVPQMEIVGTRIKFQFSTWQFKCVSGVSCSAPSDTDTDLTQLVPSPSATPAAAASSTVLDTSQATMSPLALSSVLNSNLVHPSLLSASSSTSGSTIITDINSNFVPPSLLPASSSTSGAANITDTNPNVVPPSLLPASSSTSGATNIPGNNPNFVPLSLLPASSSTSGATNITVINPNSAPPSLRPATSSNDNVTNMKVSSGSSPTAAHSSLPSPTASSLSSHLTVSSSVSPPASGTENTRNYPPHFQYFMVTSSVVFIKVPAVKSQRVKRSVDQTGICYRDVCKEELFLPLTEAYQGEPREKSLALSLFLIFLALVTFAVTRPWG</sequence>
<dbReference type="InterPro" id="IPR057724">
    <property type="entry name" value="TCTN1-3_N"/>
</dbReference>
<dbReference type="Pfam" id="PF07773">
    <property type="entry name" value="TCTN_DUF1619"/>
    <property type="match status" value="2"/>
</dbReference>
<dbReference type="InterPro" id="IPR040354">
    <property type="entry name" value="TCTN1-3"/>
</dbReference>
<feature type="compositionally biased region" description="Low complexity" evidence="5">
    <location>
        <begin position="1180"/>
        <end position="1211"/>
    </location>
</feature>
<reference evidence="9 10" key="1">
    <citation type="submission" date="2022-05" db="EMBL/GenBank/DDBJ databases">
        <authorList>
            <consortium name="Genoscope - CEA"/>
            <person name="William W."/>
        </authorList>
    </citation>
    <scope>NUCLEOTIDE SEQUENCE [LARGE SCALE GENOMIC DNA]</scope>
</reference>
<evidence type="ECO:0000259" key="8">
    <source>
        <dbReference type="Pfam" id="PF25752"/>
    </source>
</evidence>
<feature type="chain" id="PRO_5046884811" description="Tectonic domain-containing protein" evidence="6">
    <location>
        <begin position="24"/>
        <end position="1306"/>
    </location>
</feature>
<feature type="region of interest" description="Disordered" evidence="5">
    <location>
        <begin position="1151"/>
        <end position="1220"/>
    </location>
</feature>
<dbReference type="Pfam" id="PF25752">
    <property type="entry name" value="DUF1619_N"/>
    <property type="match status" value="1"/>
</dbReference>
<gene>
    <name evidence="9" type="ORF">PLOB_00027887</name>
</gene>
<feature type="domain" description="Tectonic-1-3" evidence="7">
    <location>
        <begin position="583"/>
        <end position="819"/>
    </location>
</feature>
<evidence type="ECO:0000256" key="3">
    <source>
        <dbReference type="ARBA" id="ARBA00022794"/>
    </source>
</evidence>
<evidence type="ECO:0000259" key="7">
    <source>
        <dbReference type="Pfam" id="PF07773"/>
    </source>
</evidence>
<keyword evidence="2 6" id="KW-0732">Signal</keyword>
<evidence type="ECO:0000313" key="10">
    <source>
        <dbReference type="Proteomes" id="UP001159405"/>
    </source>
</evidence>
<dbReference type="Proteomes" id="UP001159405">
    <property type="component" value="Unassembled WGS sequence"/>
</dbReference>
<comment type="similarity">
    <text evidence="1">Belongs to the tectonic family.</text>
</comment>
<feature type="domain" description="Tectonic-1-3 N-terminal" evidence="8">
    <location>
        <begin position="466"/>
        <end position="548"/>
    </location>
</feature>
<name>A0ABN8NSD1_9CNID</name>
<evidence type="ECO:0008006" key="11">
    <source>
        <dbReference type="Google" id="ProtNLM"/>
    </source>
</evidence>
<dbReference type="PANTHER" id="PTHR14611">
    <property type="entry name" value="TECTONIC FAMILY MEMBER"/>
    <property type="match status" value="1"/>
</dbReference>
<evidence type="ECO:0000256" key="2">
    <source>
        <dbReference type="ARBA" id="ARBA00022729"/>
    </source>
</evidence>
<evidence type="ECO:0000256" key="5">
    <source>
        <dbReference type="SAM" id="MobiDB-lite"/>
    </source>
</evidence>
<evidence type="ECO:0000256" key="6">
    <source>
        <dbReference type="SAM" id="SignalP"/>
    </source>
</evidence>
<evidence type="ECO:0000256" key="4">
    <source>
        <dbReference type="ARBA" id="ARBA00023180"/>
    </source>
</evidence>
<organism evidence="9 10">
    <name type="scientific">Porites lobata</name>
    <dbReference type="NCBI Taxonomy" id="104759"/>
    <lineage>
        <taxon>Eukaryota</taxon>
        <taxon>Metazoa</taxon>
        <taxon>Cnidaria</taxon>
        <taxon>Anthozoa</taxon>
        <taxon>Hexacorallia</taxon>
        <taxon>Scleractinia</taxon>
        <taxon>Fungiina</taxon>
        <taxon>Poritidae</taxon>
        <taxon>Porites</taxon>
    </lineage>
</organism>
<evidence type="ECO:0000256" key="1">
    <source>
        <dbReference type="ARBA" id="ARBA00007633"/>
    </source>
</evidence>
<dbReference type="EMBL" id="CALNXK010000034">
    <property type="protein sequence ID" value="CAH3120399.1"/>
    <property type="molecule type" value="Genomic_DNA"/>
</dbReference>
<keyword evidence="4" id="KW-0325">Glycoprotein</keyword>
<keyword evidence="10" id="KW-1185">Reference proteome</keyword>
<feature type="region of interest" description="Disordered" evidence="5">
    <location>
        <begin position="1093"/>
        <end position="1129"/>
    </location>
</feature>
<keyword evidence="3" id="KW-0970">Cilium biogenesis/degradation</keyword>
<dbReference type="PANTHER" id="PTHR14611:SF6">
    <property type="entry name" value="TECTONIC-2"/>
    <property type="match status" value="1"/>
</dbReference>
<accession>A0ABN8NSD1</accession>
<comment type="caution">
    <text evidence="9">The sequence shown here is derived from an EMBL/GenBank/DDBJ whole genome shotgun (WGS) entry which is preliminary data.</text>
</comment>
<feature type="signal peptide" evidence="6">
    <location>
        <begin position="1"/>
        <end position="23"/>
    </location>
</feature>
<evidence type="ECO:0000313" key="9">
    <source>
        <dbReference type="EMBL" id="CAH3120399.1"/>
    </source>
</evidence>
<protein>
    <recommendedName>
        <fullName evidence="11">Tectonic domain-containing protein</fullName>
    </recommendedName>
</protein>
<proteinExistence type="inferred from homology"/>
<feature type="domain" description="Tectonic-1-3" evidence="7">
    <location>
        <begin position="838"/>
        <end position="997"/>
    </location>
</feature>
<feature type="compositionally biased region" description="Low complexity" evidence="5">
    <location>
        <begin position="1093"/>
        <end position="1108"/>
    </location>
</feature>
<dbReference type="InterPro" id="IPR011677">
    <property type="entry name" value="TCTN1-3_dom"/>
</dbReference>
<feature type="compositionally biased region" description="Polar residues" evidence="5">
    <location>
        <begin position="1166"/>
        <end position="1179"/>
    </location>
</feature>